<dbReference type="PROSITE" id="PS01124">
    <property type="entry name" value="HTH_ARAC_FAMILY_2"/>
    <property type="match status" value="1"/>
</dbReference>
<dbReference type="GO" id="GO:0043565">
    <property type="term" value="F:sequence-specific DNA binding"/>
    <property type="evidence" value="ECO:0007669"/>
    <property type="project" value="InterPro"/>
</dbReference>
<dbReference type="EMBL" id="JAAKGT010000001">
    <property type="protein sequence ID" value="NGM48438.1"/>
    <property type="molecule type" value="Genomic_DNA"/>
</dbReference>
<dbReference type="SUPFAM" id="SSF51182">
    <property type="entry name" value="RmlC-like cupins"/>
    <property type="match status" value="1"/>
</dbReference>
<feature type="domain" description="HTH araC/xylS-type" evidence="5">
    <location>
        <begin position="157"/>
        <end position="254"/>
    </location>
</feature>
<name>A0A6G4QU05_9CAUL</name>
<keyword evidence="1" id="KW-0678">Repressor</keyword>
<organism evidence="6">
    <name type="scientific">Caulobacter sp. 602-2</name>
    <dbReference type="NCBI Taxonomy" id="2710887"/>
    <lineage>
        <taxon>Bacteria</taxon>
        <taxon>Pseudomonadati</taxon>
        <taxon>Pseudomonadota</taxon>
        <taxon>Alphaproteobacteria</taxon>
        <taxon>Caulobacterales</taxon>
        <taxon>Caulobacteraceae</taxon>
        <taxon>Caulobacter</taxon>
    </lineage>
</organism>
<dbReference type="GO" id="GO:0003700">
    <property type="term" value="F:DNA-binding transcription factor activity"/>
    <property type="evidence" value="ECO:0007669"/>
    <property type="project" value="InterPro"/>
</dbReference>
<sequence length="254" mass="28435">MPDQGRIDGDRPLPVSFRTERFHSGTAFPRKRQPWAELNYALSGVCEIEVAGTRYLSPPAYGIWIPPQVEHEAWNREEMTYVTVYVDAALCGSLPASVRTIALSPLLKAILADFAARGVTSPKSAEDQRLALVLVDQIGLAPRYDTYLPVTDDPLVARVVAALDANPQDRRSLAEWARMAEVTERTLSRRWREATGITFNEWRQRQKLVVGLSLLKSGLQVQQVAIRLGYNDASAFIAMFRRLTGYSPKSISNF</sequence>
<dbReference type="Gene3D" id="2.60.120.10">
    <property type="entry name" value="Jelly Rolls"/>
    <property type="match status" value="1"/>
</dbReference>
<evidence type="ECO:0000256" key="4">
    <source>
        <dbReference type="ARBA" id="ARBA00023163"/>
    </source>
</evidence>
<dbReference type="InterPro" id="IPR009057">
    <property type="entry name" value="Homeodomain-like_sf"/>
</dbReference>
<dbReference type="Gene3D" id="1.10.10.60">
    <property type="entry name" value="Homeodomain-like"/>
    <property type="match status" value="1"/>
</dbReference>
<proteinExistence type="predicted"/>
<protein>
    <submittedName>
        <fullName evidence="6">AraC family transcriptional regulator</fullName>
    </submittedName>
</protein>
<dbReference type="Pfam" id="PF02311">
    <property type="entry name" value="AraC_binding"/>
    <property type="match status" value="1"/>
</dbReference>
<dbReference type="InterPro" id="IPR018060">
    <property type="entry name" value="HTH_AraC"/>
</dbReference>
<comment type="caution">
    <text evidence="6">The sequence shown here is derived from an EMBL/GenBank/DDBJ whole genome shotgun (WGS) entry which is preliminary data.</text>
</comment>
<evidence type="ECO:0000313" key="6">
    <source>
        <dbReference type="EMBL" id="NGM48438.1"/>
    </source>
</evidence>
<dbReference type="InterPro" id="IPR003313">
    <property type="entry name" value="AraC-bd"/>
</dbReference>
<dbReference type="AlphaFoldDB" id="A0A6G4QU05"/>
<keyword evidence="3" id="KW-0238">DNA-binding</keyword>
<dbReference type="InterPro" id="IPR011051">
    <property type="entry name" value="RmlC_Cupin_sf"/>
</dbReference>
<dbReference type="PANTHER" id="PTHR11019:SF190">
    <property type="entry name" value="ARAC-FAMILY REGULATORY PROTEIN"/>
    <property type="match status" value="1"/>
</dbReference>
<evidence type="ECO:0000256" key="2">
    <source>
        <dbReference type="ARBA" id="ARBA00023015"/>
    </source>
</evidence>
<dbReference type="SMART" id="SM00342">
    <property type="entry name" value="HTH_ARAC"/>
    <property type="match status" value="1"/>
</dbReference>
<dbReference type="InterPro" id="IPR014710">
    <property type="entry name" value="RmlC-like_jellyroll"/>
</dbReference>
<evidence type="ECO:0000259" key="5">
    <source>
        <dbReference type="PROSITE" id="PS01124"/>
    </source>
</evidence>
<dbReference type="PROSITE" id="PS00041">
    <property type="entry name" value="HTH_ARAC_FAMILY_1"/>
    <property type="match status" value="1"/>
</dbReference>
<evidence type="ECO:0000256" key="1">
    <source>
        <dbReference type="ARBA" id="ARBA00022491"/>
    </source>
</evidence>
<dbReference type="FunFam" id="1.10.10.60:FF:000132">
    <property type="entry name" value="AraC family transcriptional regulator"/>
    <property type="match status" value="1"/>
</dbReference>
<dbReference type="SUPFAM" id="SSF46689">
    <property type="entry name" value="Homeodomain-like"/>
    <property type="match status" value="1"/>
</dbReference>
<dbReference type="Pfam" id="PF12833">
    <property type="entry name" value="HTH_18"/>
    <property type="match status" value="1"/>
</dbReference>
<keyword evidence="4" id="KW-0804">Transcription</keyword>
<dbReference type="RefSeq" id="WP_165255710.1">
    <property type="nucleotide sequence ID" value="NZ_JAAKGT010000001.1"/>
</dbReference>
<reference evidence="6" key="1">
    <citation type="submission" date="2020-02" db="EMBL/GenBank/DDBJ databases">
        <authorList>
            <person name="Gao J."/>
            <person name="Sun J."/>
        </authorList>
    </citation>
    <scope>NUCLEOTIDE SEQUENCE</scope>
    <source>
        <strain evidence="6">602-2</strain>
    </source>
</reference>
<dbReference type="CDD" id="cd06124">
    <property type="entry name" value="cupin_NimR-like_N"/>
    <property type="match status" value="1"/>
</dbReference>
<keyword evidence="2" id="KW-0805">Transcription regulation</keyword>
<evidence type="ECO:0000256" key="3">
    <source>
        <dbReference type="ARBA" id="ARBA00023125"/>
    </source>
</evidence>
<gene>
    <name evidence="6" type="ORF">G5B46_02335</name>
</gene>
<dbReference type="InterPro" id="IPR018062">
    <property type="entry name" value="HTH_AraC-typ_CS"/>
</dbReference>
<accession>A0A6G4QU05</accession>
<dbReference type="PANTHER" id="PTHR11019">
    <property type="entry name" value="HTH-TYPE TRANSCRIPTIONAL REGULATOR NIMR"/>
    <property type="match status" value="1"/>
</dbReference>